<protein>
    <submittedName>
        <fullName evidence="1">Uncharacterized protein</fullName>
    </submittedName>
</protein>
<accession>A0A4S4K6Z3</accession>
<evidence type="ECO:0000313" key="1">
    <source>
        <dbReference type="EMBL" id="THG93588.1"/>
    </source>
</evidence>
<evidence type="ECO:0000313" key="2">
    <source>
        <dbReference type="Proteomes" id="UP000309038"/>
    </source>
</evidence>
<proteinExistence type="predicted"/>
<reference evidence="1 2" key="1">
    <citation type="submission" date="2019-02" db="EMBL/GenBank/DDBJ databases">
        <title>Genome sequencing of the rare red list fungi Phlebia centrifuga.</title>
        <authorList>
            <person name="Buettner E."/>
            <person name="Kellner H."/>
        </authorList>
    </citation>
    <scope>NUCLEOTIDE SEQUENCE [LARGE SCALE GENOMIC DNA]</scope>
    <source>
        <strain evidence="1 2">DSM 108282</strain>
    </source>
</reference>
<dbReference type="Proteomes" id="UP000309038">
    <property type="component" value="Unassembled WGS sequence"/>
</dbReference>
<comment type="caution">
    <text evidence="1">The sequence shown here is derived from an EMBL/GenBank/DDBJ whole genome shotgun (WGS) entry which is preliminary data.</text>
</comment>
<gene>
    <name evidence="1" type="ORF">EW026_g7685</name>
</gene>
<keyword evidence="2" id="KW-1185">Reference proteome</keyword>
<sequence>MLSANITFPNISSLCNVGITCVLVSSTVFHNAPKLFVHLCWLVHRVLCVTGGGWPGSASHIFPSE</sequence>
<dbReference type="AlphaFoldDB" id="A0A4S4K6Z3"/>
<dbReference type="EMBL" id="SGPJ01000619">
    <property type="protein sequence ID" value="THG93588.1"/>
    <property type="molecule type" value="Genomic_DNA"/>
</dbReference>
<organism evidence="1 2">
    <name type="scientific">Hermanssonia centrifuga</name>
    <dbReference type="NCBI Taxonomy" id="98765"/>
    <lineage>
        <taxon>Eukaryota</taxon>
        <taxon>Fungi</taxon>
        <taxon>Dikarya</taxon>
        <taxon>Basidiomycota</taxon>
        <taxon>Agaricomycotina</taxon>
        <taxon>Agaricomycetes</taxon>
        <taxon>Polyporales</taxon>
        <taxon>Meruliaceae</taxon>
        <taxon>Hermanssonia</taxon>
    </lineage>
</organism>
<name>A0A4S4K6Z3_9APHY</name>